<dbReference type="Proteomes" id="UP000177745">
    <property type="component" value="Unassembled WGS sequence"/>
</dbReference>
<name>A0A1F8H6V7_9BACT</name>
<organism evidence="2 3">
    <name type="scientific">Candidatus Yanofskybacteria bacterium RIFCSPLOWO2_12_FULL_43_11b</name>
    <dbReference type="NCBI Taxonomy" id="1802710"/>
    <lineage>
        <taxon>Bacteria</taxon>
        <taxon>Candidatus Yanofskyibacteriota</taxon>
    </lineage>
</organism>
<dbReference type="Pfam" id="PF02272">
    <property type="entry name" value="DHHA1"/>
    <property type="match status" value="1"/>
</dbReference>
<dbReference type="EMBL" id="MGKY01000020">
    <property type="protein sequence ID" value="OGN33317.1"/>
    <property type="molecule type" value="Genomic_DNA"/>
</dbReference>
<evidence type="ECO:0000259" key="1">
    <source>
        <dbReference type="Pfam" id="PF02272"/>
    </source>
</evidence>
<dbReference type="InterPro" id="IPR003156">
    <property type="entry name" value="DHHA1_dom"/>
</dbReference>
<reference evidence="2 3" key="1">
    <citation type="journal article" date="2016" name="Nat. Commun.">
        <title>Thousands of microbial genomes shed light on interconnected biogeochemical processes in an aquifer system.</title>
        <authorList>
            <person name="Anantharaman K."/>
            <person name="Brown C.T."/>
            <person name="Hug L.A."/>
            <person name="Sharon I."/>
            <person name="Castelle C.J."/>
            <person name="Probst A.J."/>
            <person name="Thomas B.C."/>
            <person name="Singh A."/>
            <person name="Wilkins M.J."/>
            <person name="Karaoz U."/>
            <person name="Brodie E.L."/>
            <person name="Williams K.H."/>
            <person name="Hubbard S.S."/>
            <person name="Banfield J.F."/>
        </authorList>
    </citation>
    <scope>NUCLEOTIDE SEQUENCE [LARGE SCALE GENOMIC DNA]</scope>
</reference>
<comment type="caution">
    <text evidence="2">The sequence shown here is derived from an EMBL/GenBank/DDBJ whole genome shotgun (WGS) entry which is preliminary data.</text>
</comment>
<evidence type="ECO:0000313" key="2">
    <source>
        <dbReference type="EMBL" id="OGN33317.1"/>
    </source>
</evidence>
<accession>A0A1F8H6V7</accession>
<evidence type="ECO:0000313" key="3">
    <source>
        <dbReference type="Proteomes" id="UP000177745"/>
    </source>
</evidence>
<dbReference type="GO" id="GO:0003676">
    <property type="term" value="F:nucleic acid binding"/>
    <property type="evidence" value="ECO:0007669"/>
    <property type="project" value="InterPro"/>
</dbReference>
<dbReference type="InterPro" id="IPR038763">
    <property type="entry name" value="DHH_sf"/>
</dbReference>
<dbReference type="PANTHER" id="PTHR46922">
    <property type="entry name" value="DHHA1 DOMAIN PROTEIN"/>
    <property type="match status" value="1"/>
</dbReference>
<protein>
    <recommendedName>
        <fullName evidence="1">DHHA1 domain-containing protein</fullName>
    </recommendedName>
</protein>
<feature type="domain" description="DHHA1" evidence="1">
    <location>
        <begin position="216"/>
        <end position="269"/>
    </location>
</feature>
<proteinExistence type="predicted"/>
<dbReference type="SUPFAM" id="SSF64182">
    <property type="entry name" value="DHH phosphoesterases"/>
    <property type="match status" value="1"/>
</dbReference>
<dbReference type="PANTHER" id="PTHR46922:SF4">
    <property type="entry name" value="DHHA1 DOMAIN PROTEIN"/>
    <property type="match status" value="1"/>
</dbReference>
<dbReference type="AlphaFoldDB" id="A0A1F8H6V7"/>
<sequence length="284" mass="32529">MKDIVIIYHGECTDGFGGAWSAWKKFGETADYFGINHGDNPPEGLTGKEIYFIDFVFPMPVMENLKRSNKKITIIDHHKTAMDTIELADSKSFDIDHSGAVLAWQYFHPDKEPPNLLKFIEDRDIWRWARDGSKEILTYFDLFDLNFNVWDNIIEKFDNDEITRKEFHQNGELLMRQWNNLCDKVIAEDAILVDFEGHRIYSVNVSSVFSSDLGNLLSKKLPPMAIAWHQSNDGNFRVSLRSDGTLDVSEIAKKYGGGGHKAAAGFRIMAGQSFPWKIIKENEK</sequence>
<dbReference type="Gene3D" id="3.10.310.30">
    <property type="match status" value="1"/>
</dbReference>
<gene>
    <name evidence="2" type="ORF">A3G51_00885</name>
</gene>